<sequence length="544" mass="60081">MASISDLPAGILLYLIQCLQEVKYVSALSRSGSRFIYNIATPILYSCVKDEPSVMCWACDEGQSNTVRHLLDAGADPNALWVPEQTGRMPWTLRHTAIKNGNIDLCKVVWDKGLKPPPRKELGSLISKAVETDSVAALEYLLGLNGASGIMLTGPRLHNAISDQRIRCAKFLIEQGAPIGYQSKKGETCSLLASKMRENALARKLLKKGADPNTSDIHPTDTPLIQGTVSRNNELVVDLLEYGAIIHGPGVHEGALTYAISRGFLYDVRAMANSTSFADATKDDKCRYVFLALALPADAEASKGSLDAILNGRGVDPNCFYQDLRQILSLQFSIIMLRPNAITMLLKHGAGMHRRPGPDPGDSRDLFNPSSTTSLELAIRHVEPFIVRQMLNQFPSSPADAKSWQADELREKLEPQLLADYVRAACYRMKPPIFEVLIESKLDFSMRDPRNGDTALHMICEGLKGYMDGSNWEPCKIGARAAISILLLLERLDIDPKIENDKGVSALQLIRQTMEYGGDEFFWKEVAEVFGIMLIVDDDSIRMA</sequence>
<evidence type="ECO:0000256" key="2">
    <source>
        <dbReference type="ARBA" id="ARBA00023043"/>
    </source>
</evidence>
<evidence type="ECO:0000313" key="3">
    <source>
        <dbReference type="EMBL" id="KUI73644.1"/>
    </source>
</evidence>
<keyword evidence="2" id="KW-0040">ANK repeat</keyword>
<dbReference type="OrthoDB" id="341259at2759"/>
<dbReference type="Proteomes" id="UP000078559">
    <property type="component" value="Chromosome 11"/>
</dbReference>
<gene>
    <name evidence="3" type="ORF">VM1G_09478</name>
</gene>
<dbReference type="AlphaFoldDB" id="A0A194WB39"/>
<dbReference type="SMR" id="A0A194WB39"/>
<dbReference type="Gene3D" id="1.25.40.20">
    <property type="entry name" value="Ankyrin repeat-containing domain"/>
    <property type="match status" value="3"/>
</dbReference>
<proteinExistence type="predicted"/>
<dbReference type="EMBL" id="CM003108">
    <property type="protein sequence ID" value="KUI73644.1"/>
    <property type="molecule type" value="Genomic_DNA"/>
</dbReference>
<protein>
    <submittedName>
        <fullName evidence="3">Uncharacterized protein</fullName>
    </submittedName>
</protein>
<organism evidence="3 4">
    <name type="scientific">Cytospora mali</name>
    <name type="common">Apple Valsa canker fungus</name>
    <name type="synonym">Valsa mali</name>
    <dbReference type="NCBI Taxonomy" id="578113"/>
    <lineage>
        <taxon>Eukaryota</taxon>
        <taxon>Fungi</taxon>
        <taxon>Dikarya</taxon>
        <taxon>Ascomycota</taxon>
        <taxon>Pezizomycotina</taxon>
        <taxon>Sordariomycetes</taxon>
        <taxon>Sordariomycetidae</taxon>
        <taxon>Diaporthales</taxon>
        <taxon>Cytosporaceae</taxon>
        <taxon>Cytospora</taxon>
    </lineage>
</organism>
<dbReference type="InterPro" id="IPR036770">
    <property type="entry name" value="Ankyrin_rpt-contain_sf"/>
</dbReference>
<name>A0A194WB39_CYTMA</name>
<accession>A0A194WB39</accession>
<keyword evidence="1" id="KW-0677">Repeat</keyword>
<dbReference type="SUPFAM" id="SSF48403">
    <property type="entry name" value="Ankyrin repeat"/>
    <property type="match status" value="2"/>
</dbReference>
<reference evidence="3" key="1">
    <citation type="submission" date="2014-12" db="EMBL/GenBank/DDBJ databases">
        <title>Genome Sequence of Valsa Canker Pathogens Uncovers a Specific Adaption of Colonization on Woody Bark.</title>
        <authorList>
            <person name="Yin Z."/>
            <person name="Liu H."/>
            <person name="Gao X."/>
            <person name="Li Z."/>
            <person name="Song N."/>
            <person name="Ke X."/>
            <person name="Dai Q."/>
            <person name="Wu Y."/>
            <person name="Sun Y."/>
            <person name="Xu J.-R."/>
            <person name="Kang Z.K."/>
            <person name="Wang L."/>
            <person name="Huang L."/>
        </authorList>
    </citation>
    <scope>NUCLEOTIDE SEQUENCE [LARGE SCALE GENOMIC DNA]</scope>
    <source>
        <strain evidence="3">03-8</strain>
    </source>
</reference>
<dbReference type="PANTHER" id="PTHR24198:SF165">
    <property type="entry name" value="ANKYRIN REPEAT-CONTAINING PROTEIN-RELATED"/>
    <property type="match status" value="1"/>
</dbReference>
<evidence type="ECO:0000313" key="4">
    <source>
        <dbReference type="Proteomes" id="UP000078559"/>
    </source>
</evidence>
<evidence type="ECO:0000256" key="1">
    <source>
        <dbReference type="ARBA" id="ARBA00022737"/>
    </source>
</evidence>
<dbReference type="SMART" id="SM00248">
    <property type="entry name" value="ANK"/>
    <property type="match status" value="5"/>
</dbReference>
<dbReference type="PANTHER" id="PTHR24198">
    <property type="entry name" value="ANKYRIN REPEAT AND PROTEIN KINASE DOMAIN-CONTAINING PROTEIN"/>
    <property type="match status" value="1"/>
</dbReference>
<keyword evidence="4" id="KW-1185">Reference proteome</keyword>
<dbReference type="InterPro" id="IPR002110">
    <property type="entry name" value="Ankyrin_rpt"/>
</dbReference>